<proteinExistence type="predicted"/>
<reference evidence="2" key="1">
    <citation type="journal article" date="2020" name="Stud. Mycol.">
        <title>101 Dothideomycetes genomes: a test case for predicting lifestyles and emergence of pathogens.</title>
        <authorList>
            <person name="Haridas S."/>
            <person name="Albert R."/>
            <person name="Binder M."/>
            <person name="Bloem J."/>
            <person name="Labutti K."/>
            <person name="Salamov A."/>
            <person name="Andreopoulos B."/>
            <person name="Baker S."/>
            <person name="Barry K."/>
            <person name="Bills G."/>
            <person name="Bluhm B."/>
            <person name="Cannon C."/>
            <person name="Castanera R."/>
            <person name="Culley D."/>
            <person name="Daum C."/>
            <person name="Ezra D."/>
            <person name="Gonzalez J."/>
            <person name="Henrissat B."/>
            <person name="Kuo A."/>
            <person name="Liang C."/>
            <person name="Lipzen A."/>
            <person name="Lutzoni F."/>
            <person name="Magnuson J."/>
            <person name="Mondo S."/>
            <person name="Nolan M."/>
            <person name="Ohm R."/>
            <person name="Pangilinan J."/>
            <person name="Park H.-J."/>
            <person name="Ramirez L."/>
            <person name="Alfaro M."/>
            <person name="Sun H."/>
            <person name="Tritt A."/>
            <person name="Yoshinaga Y."/>
            <person name="Zwiers L.-H."/>
            <person name="Turgeon B."/>
            <person name="Goodwin S."/>
            <person name="Spatafora J."/>
            <person name="Crous P."/>
            <person name="Grigoriev I."/>
        </authorList>
    </citation>
    <scope>NUCLEOTIDE SEQUENCE</scope>
    <source>
        <strain evidence="2">CBS 109.77</strain>
    </source>
</reference>
<feature type="chain" id="PRO_5025643935" evidence="1">
    <location>
        <begin position="29"/>
        <end position="225"/>
    </location>
</feature>
<gene>
    <name evidence="2" type="ORF">K505DRAFT_334554</name>
</gene>
<dbReference type="Proteomes" id="UP000799757">
    <property type="component" value="Unassembled WGS sequence"/>
</dbReference>
<dbReference type="OrthoDB" id="3880146at2759"/>
<evidence type="ECO:0000313" key="3">
    <source>
        <dbReference type="Proteomes" id="UP000799757"/>
    </source>
</evidence>
<feature type="signal peptide" evidence="1">
    <location>
        <begin position="1"/>
        <end position="28"/>
    </location>
</feature>
<keyword evidence="1" id="KW-0732">Signal</keyword>
<dbReference type="EMBL" id="MU001813">
    <property type="protein sequence ID" value="KAF2797158.1"/>
    <property type="molecule type" value="Genomic_DNA"/>
</dbReference>
<evidence type="ECO:0000313" key="2">
    <source>
        <dbReference type="EMBL" id="KAF2797158.1"/>
    </source>
</evidence>
<dbReference type="AlphaFoldDB" id="A0A6A6XLU6"/>
<organism evidence="2 3">
    <name type="scientific">Melanomma pulvis-pyrius CBS 109.77</name>
    <dbReference type="NCBI Taxonomy" id="1314802"/>
    <lineage>
        <taxon>Eukaryota</taxon>
        <taxon>Fungi</taxon>
        <taxon>Dikarya</taxon>
        <taxon>Ascomycota</taxon>
        <taxon>Pezizomycotina</taxon>
        <taxon>Dothideomycetes</taxon>
        <taxon>Pleosporomycetidae</taxon>
        <taxon>Pleosporales</taxon>
        <taxon>Melanommataceae</taxon>
        <taxon>Melanomma</taxon>
    </lineage>
</organism>
<sequence length="225" mass="24268">MARSLFLQAVSICFALFFSLSLSAPSGALEGTTGFSKRASALDDLWRSIPNTQKAGGDSALYFKIDQSKTDAWGITFLYGCTALMISDPEHVVVAHMQEINSQACLSLSDTPTVEKFISDKLEPATDFFDPGPNTRVELIYSSQQSGTPRLDLFINFLTDTWGLDESSIRRWAMAGGSGTGDAPGSPQGKAVIQWVAGNGQPKGTLKVFLGSSPSQENPIREDNF</sequence>
<evidence type="ECO:0000256" key="1">
    <source>
        <dbReference type="SAM" id="SignalP"/>
    </source>
</evidence>
<name>A0A6A6XLU6_9PLEO</name>
<protein>
    <submittedName>
        <fullName evidence="2">Uncharacterized protein</fullName>
    </submittedName>
</protein>
<keyword evidence="3" id="KW-1185">Reference proteome</keyword>
<accession>A0A6A6XLU6</accession>